<accession>A0A0F2M5X9</accession>
<dbReference type="EMBL" id="AXCR01000007">
    <property type="protein sequence ID" value="KJR85103.1"/>
    <property type="molecule type" value="Genomic_DNA"/>
</dbReference>
<dbReference type="OrthoDB" id="268414at2759"/>
<dbReference type="RefSeq" id="XP_016587779.1">
    <property type="nucleotide sequence ID" value="XM_016736506.1"/>
</dbReference>
<evidence type="ECO:0000256" key="1">
    <source>
        <dbReference type="SAM" id="MobiDB-lite"/>
    </source>
</evidence>
<dbReference type="VEuPathDB" id="FungiDB:SPSK_09939"/>
<dbReference type="KEGG" id="ssck:SPSK_09939"/>
<comment type="caution">
    <text evidence="2">The sequence shown here is derived from an EMBL/GenBank/DDBJ whole genome shotgun (WGS) entry which is preliminary data.</text>
</comment>
<dbReference type="GeneID" id="27671783"/>
<dbReference type="Proteomes" id="UP000033710">
    <property type="component" value="Unassembled WGS sequence"/>
</dbReference>
<organism evidence="2 3">
    <name type="scientific">Sporothrix schenckii 1099-18</name>
    <dbReference type="NCBI Taxonomy" id="1397361"/>
    <lineage>
        <taxon>Eukaryota</taxon>
        <taxon>Fungi</taxon>
        <taxon>Dikarya</taxon>
        <taxon>Ascomycota</taxon>
        <taxon>Pezizomycotina</taxon>
        <taxon>Sordariomycetes</taxon>
        <taxon>Sordariomycetidae</taxon>
        <taxon>Ophiostomatales</taxon>
        <taxon>Ophiostomataceae</taxon>
        <taxon>Sporothrix</taxon>
    </lineage>
</organism>
<name>A0A0F2M5X9_SPOSC</name>
<feature type="region of interest" description="Disordered" evidence="1">
    <location>
        <begin position="68"/>
        <end position="97"/>
    </location>
</feature>
<dbReference type="AlphaFoldDB" id="A0A0F2M5X9"/>
<protein>
    <submittedName>
        <fullName evidence="2">Uncharacterized protein</fullName>
    </submittedName>
</protein>
<evidence type="ECO:0000313" key="2">
    <source>
        <dbReference type="EMBL" id="KJR85103.1"/>
    </source>
</evidence>
<feature type="region of interest" description="Disordered" evidence="1">
    <location>
        <begin position="1"/>
        <end position="35"/>
    </location>
</feature>
<reference evidence="2 3" key="1">
    <citation type="journal article" date="2014" name="BMC Genomics">
        <title>Comparative genomics of the major fungal agents of human and animal Sporotrichosis: Sporothrix schenckii and Sporothrix brasiliensis.</title>
        <authorList>
            <person name="Teixeira M.M."/>
            <person name="de Almeida L.G."/>
            <person name="Kubitschek-Barreira P."/>
            <person name="Alves F.L."/>
            <person name="Kioshima E.S."/>
            <person name="Abadio A.K."/>
            <person name="Fernandes L."/>
            <person name="Derengowski L.S."/>
            <person name="Ferreira K.S."/>
            <person name="Souza R.C."/>
            <person name="Ruiz J.C."/>
            <person name="de Andrade N.C."/>
            <person name="Paes H.C."/>
            <person name="Nicola A.M."/>
            <person name="Albuquerque P."/>
            <person name="Gerber A.L."/>
            <person name="Martins V.P."/>
            <person name="Peconick L.D."/>
            <person name="Neto A.V."/>
            <person name="Chaucanez C.B."/>
            <person name="Silva P.A."/>
            <person name="Cunha O.L."/>
            <person name="de Oliveira F.F."/>
            <person name="dos Santos T.C."/>
            <person name="Barros A.L."/>
            <person name="Soares M.A."/>
            <person name="de Oliveira L.M."/>
            <person name="Marini M.M."/>
            <person name="Villalobos-Duno H."/>
            <person name="Cunha M.M."/>
            <person name="de Hoog S."/>
            <person name="da Silveira J.F."/>
            <person name="Henrissat B."/>
            <person name="Nino-Vega G.A."/>
            <person name="Cisalpino P.S."/>
            <person name="Mora-Montes H.M."/>
            <person name="Almeida S.R."/>
            <person name="Stajich J.E."/>
            <person name="Lopes-Bezerra L.M."/>
            <person name="Vasconcelos A.T."/>
            <person name="Felipe M.S."/>
        </authorList>
    </citation>
    <scope>NUCLEOTIDE SEQUENCE [LARGE SCALE GENOMIC DNA]</scope>
    <source>
        <strain evidence="2 3">1099-18</strain>
    </source>
</reference>
<reference evidence="2 3" key="2">
    <citation type="journal article" date="2015" name="Eukaryot. Cell">
        <title>Asexual propagation of a virulent clone complex in a human and feline outbreak of sporotrichosis.</title>
        <authorList>
            <person name="Teixeira Mde M."/>
            <person name="Rodrigues A.M."/>
            <person name="Tsui C.K."/>
            <person name="de Almeida L.G."/>
            <person name="Van Diepeningen A.D."/>
            <person name="van den Ende B.G."/>
            <person name="Fernandes G.F."/>
            <person name="Kano R."/>
            <person name="Hamelin R.C."/>
            <person name="Lopes-Bezerra L.M."/>
            <person name="Vasconcelos A.T."/>
            <person name="de Hoog S."/>
            <person name="de Camargo Z.P."/>
            <person name="Felipe M.S."/>
        </authorList>
    </citation>
    <scope>NUCLEOTIDE SEQUENCE [LARGE SCALE GENOMIC DNA]</scope>
    <source>
        <strain evidence="2 3">1099-18</strain>
    </source>
</reference>
<evidence type="ECO:0000313" key="3">
    <source>
        <dbReference type="Proteomes" id="UP000033710"/>
    </source>
</evidence>
<sequence length="151" mass="16365">MTGHAEETLPSAYTSSAGRVLSDRGIEGTSSFDLERLRGTSGFAANVDPDPVPHSITIANPSLLCRSHARADERGQAAAGLPRQLRQPADPAEPVPVRDVLPAVEVRGPSPTGMTLATERHSYEKCQYEEFKKRVAKMNELREARDGARSN</sequence>
<proteinExistence type="predicted"/>
<gene>
    <name evidence="2" type="ORF">SPSK_09939</name>
</gene>